<protein>
    <submittedName>
        <fullName evidence="1">Uncharacterized protein</fullName>
    </submittedName>
</protein>
<keyword evidence="2" id="KW-1185">Reference proteome</keyword>
<comment type="caution">
    <text evidence="1">The sequence shown here is derived from an EMBL/GenBank/DDBJ whole genome shotgun (WGS) entry which is preliminary data.</text>
</comment>
<organism evidence="1 2">
    <name type="scientific">Acidisoma cellulosilyticum</name>
    <dbReference type="NCBI Taxonomy" id="2802395"/>
    <lineage>
        <taxon>Bacteria</taxon>
        <taxon>Pseudomonadati</taxon>
        <taxon>Pseudomonadota</taxon>
        <taxon>Alphaproteobacteria</taxon>
        <taxon>Acetobacterales</taxon>
        <taxon>Acidocellaceae</taxon>
        <taxon>Acidisoma</taxon>
    </lineage>
</organism>
<accession>A0A963Z4X5</accession>
<gene>
    <name evidence="1" type="ORF">ACELLULO517_21765</name>
</gene>
<dbReference type="Proteomes" id="UP000721844">
    <property type="component" value="Unassembled WGS sequence"/>
</dbReference>
<proteinExistence type="predicted"/>
<dbReference type="EMBL" id="JAESVA010000010">
    <property type="protein sequence ID" value="MCB8882889.1"/>
    <property type="molecule type" value="Genomic_DNA"/>
</dbReference>
<sequence length="129" mass="14767">MTGAIEKAKAGIFYIDDLTAEQRLALTQKCNEAYARALLRRLRAAIQFAQAEPDTRPVYDEDTGEFGPQQDYHVRQPVRSLIDTAMECPICSLILKELGWTEDMRYADWDTMLQHLPAERIQPLPWPGT</sequence>
<dbReference type="RefSeq" id="WP_227309547.1">
    <property type="nucleotide sequence ID" value="NZ_JAESVA010000010.1"/>
</dbReference>
<dbReference type="AlphaFoldDB" id="A0A963Z4X5"/>
<name>A0A963Z4X5_9PROT</name>
<evidence type="ECO:0000313" key="2">
    <source>
        <dbReference type="Proteomes" id="UP000721844"/>
    </source>
</evidence>
<reference evidence="1 2" key="1">
    <citation type="journal article" date="2021" name="Microorganisms">
        <title>Acidisoma silvae sp. nov. and Acidisomacellulosilytica sp. nov., Two Acidophilic Bacteria Isolated from Decaying Wood, Hydrolyzing Cellulose and Producing Poly-3-hydroxybutyrate.</title>
        <authorList>
            <person name="Mieszkin S."/>
            <person name="Pouder E."/>
            <person name="Uroz S."/>
            <person name="Simon-Colin C."/>
            <person name="Alain K."/>
        </authorList>
    </citation>
    <scope>NUCLEOTIDE SEQUENCE [LARGE SCALE GENOMIC DNA]</scope>
    <source>
        <strain evidence="1 2">HW T5.17</strain>
    </source>
</reference>
<evidence type="ECO:0000313" key="1">
    <source>
        <dbReference type="EMBL" id="MCB8882889.1"/>
    </source>
</evidence>